<name>A0A378I8X8_9GAMM</name>
<dbReference type="Proteomes" id="UP000054735">
    <property type="component" value="Unassembled WGS sequence"/>
</dbReference>
<evidence type="ECO:0000313" key="3">
    <source>
        <dbReference type="EMBL" id="STX31276.1"/>
    </source>
</evidence>
<feature type="compositionally biased region" description="Polar residues" evidence="1">
    <location>
        <begin position="413"/>
        <end position="425"/>
    </location>
</feature>
<proteinExistence type="predicted"/>
<feature type="region of interest" description="Disordered" evidence="1">
    <location>
        <begin position="613"/>
        <end position="641"/>
    </location>
</feature>
<dbReference type="EMBL" id="UGNW01000001">
    <property type="protein sequence ID" value="STX31276.1"/>
    <property type="molecule type" value="Genomic_DNA"/>
</dbReference>
<dbReference type="EMBL" id="LNXT01000048">
    <property type="protein sequence ID" value="KTC68015.1"/>
    <property type="molecule type" value="Genomic_DNA"/>
</dbReference>
<dbReference type="STRING" id="28083.Lbir_2617"/>
<dbReference type="AlphaFoldDB" id="A0A378I8X8"/>
<sequence length="641" mass="72060">MRLGTHPGILVWKEVHIECMVFTNSARCSILLAKYACEGGNHMPQDKFSYLLDDNDTPRKLSDLEILGLKPDFFKQNNRKGQPKDQSHQFALYAKKYRVKYHPDHNDNSPRSNEASKLIGAAIDRIAANLRRNNGEYKEKDKSNEGFVPDVNLDDFLQERLQACESAQVVMNVLEKEINNLGTPDENLTIPDIARLFAKNAILSRVTPELISFELELFDKLSKKAKTADDLFAIAMVHKQLDSGLLAQWVDVYRHFIKPAEMGHISALRQVASYMMFGQFDDYPSSSEPSYGFMWALDCLYTFQQTIIPALEASNNPQDQEQAKLLKDDIARTIRRFGMTEVPAKGSKEYERILQYLKNKNPGYKEDMEKNLPFGSASEIIREKNPRVWQLMQPKAIESAKDVELQKEARSTAPFSETAPPSSDQPAPKKQTEPEPGHVVNPKKPDVQVQQTAAQDVHREQQNSFEQPGKADIFDRLLKKLTEIDTQASMQLPLHRVVVELEKASKFSSPDYDTLIAAAEKTVDLLEKPTKQKAEDYVEYANSLQQSSGWRRLGAAMKALGTLIARWLVAAATFGRAKDTMQSLSTTAKESWQQAKTGREGLSHAMRLFGDSKKAMKDAVSDEKAADEVPGSPANSPSSSS</sequence>
<evidence type="ECO:0000256" key="1">
    <source>
        <dbReference type="SAM" id="MobiDB-lite"/>
    </source>
</evidence>
<evidence type="ECO:0000313" key="2">
    <source>
        <dbReference type="EMBL" id="KTC68015.1"/>
    </source>
</evidence>
<evidence type="ECO:0000313" key="4">
    <source>
        <dbReference type="Proteomes" id="UP000054735"/>
    </source>
</evidence>
<feature type="region of interest" description="Disordered" evidence="1">
    <location>
        <begin position="402"/>
        <end position="468"/>
    </location>
</feature>
<dbReference type="Proteomes" id="UP000255066">
    <property type="component" value="Unassembled WGS sequence"/>
</dbReference>
<accession>A0A378I8X8</accession>
<feature type="compositionally biased region" description="Low complexity" evidence="1">
    <location>
        <begin position="630"/>
        <end position="641"/>
    </location>
</feature>
<feature type="compositionally biased region" description="Basic and acidic residues" evidence="1">
    <location>
        <begin position="613"/>
        <end position="627"/>
    </location>
</feature>
<gene>
    <name evidence="2" type="ORF">Lbir_2617</name>
    <name evidence="3" type="ORF">NCTC12437_01047</name>
</gene>
<reference evidence="3 5" key="2">
    <citation type="submission" date="2018-06" db="EMBL/GenBank/DDBJ databases">
        <authorList>
            <consortium name="Pathogen Informatics"/>
            <person name="Doyle S."/>
        </authorList>
    </citation>
    <scope>NUCLEOTIDE SEQUENCE [LARGE SCALE GENOMIC DNA]</scope>
    <source>
        <strain evidence="3 5">NCTC12437</strain>
    </source>
</reference>
<keyword evidence="4" id="KW-1185">Reference proteome</keyword>
<organism evidence="3 5">
    <name type="scientific">Legionella birminghamensis</name>
    <dbReference type="NCBI Taxonomy" id="28083"/>
    <lineage>
        <taxon>Bacteria</taxon>
        <taxon>Pseudomonadati</taxon>
        <taxon>Pseudomonadota</taxon>
        <taxon>Gammaproteobacteria</taxon>
        <taxon>Legionellales</taxon>
        <taxon>Legionellaceae</taxon>
        <taxon>Legionella</taxon>
    </lineage>
</organism>
<evidence type="ECO:0000313" key="5">
    <source>
        <dbReference type="Proteomes" id="UP000255066"/>
    </source>
</evidence>
<protein>
    <submittedName>
        <fullName evidence="3">Chaperone protein DnaJ 1</fullName>
    </submittedName>
</protein>
<reference evidence="2 4" key="1">
    <citation type="submission" date="2015-11" db="EMBL/GenBank/DDBJ databases">
        <title>Genomic analysis of 38 Legionella species identifies large and diverse effector repertoires.</title>
        <authorList>
            <person name="Burstein D."/>
            <person name="Amaro F."/>
            <person name="Zusman T."/>
            <person name="Lifshitz Z."/>
            <person name="Cohen O."/>
            <person name="Gilbert J.A."/>
            <person name="Pupko T."/>
            <person name="Shuman H.A."/>
            <person name="Segal G."/>
        </authorList>
    </citation>
    <scope>NUCLEOTIDE SEQUENCE [LARGE SCALE GENOMIC DNA]</scope>
    <source>
        <strain evidence="2 4">CDC#1407-AL-14</strain>
    </source>
</reference>